<comment type="caution">
    <text evidence="1">The sequence shown here is derived from an EMBL/GenBank/DDBJ whole genome shotgun (WGS) entry which is preliminary data.</text>
</comment>
<organism evidence="1 2">
    <name type="scientific">Caproiciproducens galactitolivorans</name>
    <dbReference type="NCBI Taxonomy" id="642589"/>
    <lineage>
        <taxon>Bacteria</taxon>
        <taxon>Bacillati</taxon>
        <taxon>Bacillota</taxon>
        <taxon>Clostridia</taxon>
        <taxon>Eubacteriales</taxon>
        <taxon>Acutalibacteraceae</taxon>
        <taxon>Caproiciproducens</taxon>
    </lineage>
</organism>
<dbReference type="InterPro" id="IPR005370">
    <property type="entry name" value="UPF0180"/>
</dbReference>
<sequence>MKCKIAVEQNLTPVKDYLTGKGYQVECINFNDQSFTKLKDYDAIVVTGLKNDFLGMQDTMTGAAIINATGMTPEEVEKEIESNH</sequence>
<dbReference type="Pfam" id="PF03698">
    <property type="entry name" value="UPF0180"/>
    <property type="match status" value="1"/>
</dbReference>
<dbReference type="RefSeq" id="WP_268058885.1">
    <property type="nucleotide sequence ID" value="NZ_JAPOHA010000011.1"/>
</dbReference>
<accession>A0ABT4BVB0</accession>
<protein>
    <submittedName>
        <fullName evidence="1">YkuS family protein</fullName>
    </submittedName>
</protein>
<gene>
    <name evidence="1" type="ORF">OUY18_11265</name>
</gene>
<dbReference type="EMBL" id="JAPOHA010000011">
    <property type="protein sequence ID" value="MCY1714830.1"/>
    <property type="molecule type" value="Genomic_DNA"/>
</dbReference>
<reference evidence="1 2" key="1">
    <citation type="submission" date="2022-11" db="EMBL/GenBank/DDBJ databases">
        <authorList>
            <person name="Caiyu Z."/>
        </authorList>
    </citation>
    <scope>NUCLEOTIDE SEQUENCE [LARGE SCALE GENOMIC DNA]</scope>
    <source>
        <strain evidence="1 2">YR-4</strain>
    </source>
</reference>
<name>A0ABT4BVB0_9FIRM</name>
<keyword evidence="2" id="KW-1185">Reference proteome</keyword>
<proteinExistence type="predicted"/>
<dbReference type="Proteomes" id="UP001082703">
    <property type="component" value="Unassembled WGS sequence"/>
</dbReference>
<evidence type="ECO:0000313" key="1">
    <source>
        <dbReference type="EMBL" id="MCY1714830.1"/>
    </source>
</evidence>
<evidence type="ECO:0000313" key="2">
    <source>
        <dbReference type="Proteomes" id="UP001082703"/>
    </source>
</evidence>